<proteinExistence type="predicted"/>
<accession>A0A453PI85</accession>
<reference evidence="4" key="2">
    <citation type="journal article" date="2017" name="Nat. Plants">
        <title>The Aegilops tauschii genome reveals multiple impacts of transposons.</title>
        <authorList>
            <person name="Zhao G."/>
            <person name="Zou C."/>
            <person name="Li K."/>
            <person name="Wang K."/>
            <person name="Li T."/>
            <person name="Gao L."/>
            <person name="Zhang X."/>
            <person name="Wang H."/>
            <person name="Yang Z."/>
            <person name="Liu X."/>
            <person name="Jiang W."/>
            <person name="Mao L."/>
            <person name="Kong X."/>
            <person name="Jiao Y."/>
            <person name="Jia J."/>
        </authorList>
    </citation>
    <scope>NUCLEOTIDE SEQUENCE [LARGE SCALE GENOMIC DNA]</scope>
    <source>
        <strain evidence="4">cv. AL8/78</strain>
    </source>
</reference>
<evidence type="ECO:0000313" key="4">
    <source>
        <dbReference type="Proteomes" id="UP000015105"/>
    </source>
</evidence>
<dbReference type="AlphaFoldDB" id="A0A453PI85"/>
<keyword evidence="2" id="KW-0812">Transmembrane</keyword>
<evidence type="ECO:0000256" key="1">
    <source>
        <dbReference type="SAM" id="MobiDB-lite"/>
    </source>
</evidence>
<dbReference type="EnsemblPlants" id="AET6Gv20742900.3">
    <property type="protein sequence ID" value="AET6Gv20742900.3"/>
    <property type="gene ID" value="AET6Gv20742900"/>
</dbReference>
<evidence type="ECO:0000256" key="2">
    <source>
        <dbReference type="SAM" id="Phobius"/>
    </source>
</evidence>
<keyword evidence="4" id="KW-1185">Reference proteome</keyword>
<name>A0A453PI85_AEGTS</name>
<keyword evidence="2" id="KW-0472">Membrane</keyword>
<protein>
    <submittedName>
        <fullName evidence="3">Uncharacterized protein</fullName>
    </submittedName>
</protein>
<organism evidence="3 4">
    <name type="scientific">Aegilops tauschii subsp. strangulata</name>
    <name type="common">Goatgrass</name>
    <dbReference type="NCBI Taxonomy" id="200361"/>
    <lineage>
        <taxon>Eukaryota</taxon>
        <taxon>Viridiplantae</taxon>
        <taxon>Streptophyta</taxon>
        <taxon>Embryophyta</taxon>
        <taxon>Tracheophyta</taxon>
        <taxon>Spermatophyta</taxon>
        <taxon>Magnoliopsida</taxon>
        <taxon>Liliopsida</taxon>
        <taxon>Poales</taxon>
        <taxon>Poaceae</taxon>
        <taxon>BOP clade</taxon>
        <taxon>Pooideae</taxon>
        <taxon>Triticodae</taxon>
        <taxon>Triticeae</taxon>
        <taxon>Triticinae</taxon>
        <taxon>Aegilops</taxon>
    </lineage>
</organism>
<sequence>QEPLQPNLLLASPRHRPIPPKSPPRSIPSPLPLLKPKSPGAHARTHPRVFPIPNLPNPISQRNALLIAAALLLYWILFSVTSLVVKLDHLQQRVDKLKKRDD</sequence>
<feature type="compositionally biased region" description="Pro residues" evidence="1">
    <location>
        <begin position="19"/>
        <end position="33"/>
    </location>
</feature>
<keyword evidence="2" id="KW-1133">Transmembrane helix</keyword>
<dbReference type="Proteomes" id="UP000015105">
    <property type="component" value="Chromosome 6D"/>
</dbReference>
<reference evidence="4" key="1">
    <citation type="journal article" date="2014" name="Science">
        <title>Ancient hybridizations among the ancestral genomes of bread wheat.</title>
        <authorList>
            <consortium name="International Wheat Genome Sequencing Consortium,"/>
            <person name="Marcussen T."/>
            <person name="Sandve S.R."/>
            <person name="Heier L."/>
            <person name="Spannagl M."/>
            <person name="Pfeifer M."/>
            <person name="Jakobsen K.S."/>
            <person name="Wulff B.B."/>
            <person name="Steuernagel B."/>
            <person name="Mayer K.F."/>
            <person name="Olsen O.A."/>
        </authorList>
    </citation>
    <scope>NUCLEOTIDE SEQUENCE [LARGE SCALE GENOMIC DNA]</scope>
    <source>
        <strain evidence="4">cv. AL8/78</strain>
    </source>
</reference>
<reference evidence="3" key="5">
    <citation type="journal article" date="2021" name="G3 (Bethesda)">
        <title>Aegilops tauschii genome assembly Aet v5.0 features greater sequence contiguity and improved annotation.</title>
        <authorList>
            <person name="Wang L."/>
            <person name="Zhu T."/>
            <person name="Rodriguez J.C."/>
            <person name="Deal K.R."/>
            <person name="Dubcovsky J."/>
            <person name="McGuire P.E."/>
            <person name="Lux T."/>
            <person name="Spannagl M."/>
            <person name="Mayer K.F.X."/>
            <person name="Baldrich P."/>
            <person name="Meyers B.C."/>
            <person name="Huo N."/>
            <person name="Gu Y.Q."/>
            <person name="Zhou H."/>
            <person name="Devos K.M."/>
            <person name="Bennetzen J.L."/>
            <person name="Unver T."/>
            <person name="Budak H."/>
            <person name="Gulick P.J."/>
            <person name="Galiba G."/>
            <person name="Kalapos B."/>
            <person name="Nelson D.R."/>
            <person name="Li P."/>
            <person name="You F.M."/>
            <person name="Luo M.C."/>
            <person name="Dvorak J."/>
        </authorList>
    </citation>
    <scope>NUCLEOTIDE SEQUENCE [LARGE SCALE GENOMIC DNA]</scope>
    <source>
        <strain evidence="3">cv. AL8/78</strain>
    </source>
</reference>
<feature type="transmembrane region" description="Helical" evidence="2">
    <location>
        <begin position="64"/>
        <end position="85"/>
    </location>
</feature>
<reference evidence="3" key="3">
    <citation type="journal article" date="2017" name="Nature">
        <title>Genome sequence of the progenitor of the wheat D genome Aegilops tauschii.</title>
        <authorList>
            <person name="Luo M.C."/>
            <person name="Gu Y.Q."/>
            <person name="Puiu D."/>
            <person name="Wang H."/>
            <person name="Twardziok S.O."/>
            <person name="Deal K.R."/>
            <person name="Huo N."/>
            <person name="Zhu T."/>
            <person name="Wang L."/>
            <person name="Wang Y."/>
            <person name="McGuire P.E."/>
            <person name="Liu S."/>
            <person name="Long H."/>
            <person name="Ramasamy R.K."/>
            <person name="Rodriguez J.C."/>
            <person name="Van S.L."/>
            <person name="Yuan L."/>
            <person name="Wang Z."/>
            <person name="Xia Z."/>
            <person name="Xiao L."/>
            <person name="Anderson O.D."/>
            <person name="Ouyang S."/>
            <person name="Liang Y."/>
            <person name="Zimin A.V."/>
            <person name="Pertea G."/>
            <person name="Qi P."/>
            <person name="Bennetzen J.L."/>
            <person name="Dai X."/>
            <person name="Dawson M.W."/>
            <person name="Muller H.G."/>
            <person name="Kugler K."/>
            <person name="Rivarola-Duarte L."/>
            <person name="Spannagl M."/>
            <person name="Mayer K.F.X."/>
            <person name="Lu F.H."/>
            <person name="Bevan M.W."/>
            <person name="Leroy P."/>
            <person name="Li P."/>
            <person name="You F.M."/>
            <person name="Sun Q."/>
            <person name="Liu Z."/>
            <person name="Lyons E."/>
            <person name="Wicker T."/>
            <person name="Salzberg S.L."/>
            <person name="Devos K.M."/>
            <person name="Dvorak J."/>
        </authorList>
    </citation>
    <scope>NUCLEOTIDE SEQUENCE [LARGE SCALE GENOMIC DNA]</scope>
    <source>
        <strain evidence="3">cv. AL8/78</strain>
    </source>
</reference>
<feature type="region of interest" description="Disordered" evidence="1">
    <location>
        <begin position="1"/>
        <end position="47"/>
    </location>
</feature>
<evidence type="ECO:0000313" key="3">
    <source>
        <dbReference type="EnsemblPlants" id="AET6Gv20742900.3"/>
    </source>
</evidence>
<reference evidence="3" key="4">
    <citation type="submission" date="2019-03" db="UniProtKB">
        <authorList>
            <consortium name="EnsemblPlants"/>
        </authorList>
    </citation>
    <scope>IDENTIFICATION</scope>
</reference>
<dbReference type="Gramene" id="AET6Gv20742900.3">
    <property type="protein sequence ID" value="AET6Gv20742900.3"/>
    <property type="gene ID" value="AET6Gv20742900"/>
</dbReference>